<dbReference type="PIRSF" id="PIRSF006806">
    <property type="entry name" value="FTHF_cligase"/>
    <property type="match status" value="1"/>
</dbReference>
<name>T1GZM8_MEGSC</name>
<dbReference type="PANTHER" id="PTHR23407:SF1">
    <property type="entry name" value="5-FORMYLTETRAHYDROFOLATE CYCLO-LIGASE"/>
    <property type="match status" value="1"/>
</dbReference>
<dbReference type="HOGENOM" id="CLU_066245_2_1_1"/>
<dbReference type="NCBIfam" id="TIGR02727">
    <property type="entry name" value="MTHFS_bact"/>
    <property type="match status" value="1"/>
</dbReference>
<keyword evidence="7" id="KW-0479">Metal-binding</keyword>
<feature type="binding site" evidence="6">
    <location>
        <position position="56"/>
    </location>
    <ligand>
        <name>substrate</name>
    </ligand>
</feature>
<evidence type="ECO:0000256" key="4">
    <source>
        <dbReference type="ARBA" id="ARBA00036539"/>
    </source>
</evidence>
<dbReference type="AlphaFoldDB" id="T1GZM8"/>
<dbReference type="InterPro" id="IPR024185">
    <property type="entry name" value="FTHF_cligase-like_sf"/>
</dbReference>
<keyword evidence="9" id="KW-1185">Reference proteome</keyword>
<dbReference type="GO" id="GO:0005739">
    <property type="term" value="C:mitochondrion"/>
    <property type="evidence" value="ECO:0007669"/>
    <property type="project" value="TreeGrafter"/>
</dbReference>
<proteinExistence type="inferred from homology"/>
<dbReference type="Proteomes" id="UP000015102">
    <property type="component" value="Unassembled WGS sequence"/>
</dbReference>
<dbReference type="EMBL" id="CAQQ02376348">
    <property type="status" value="NOT_ANNOTATED_CDS"/>
    <property type="molecule type" value="Genomic_DNA"/>
</dbReference>
<evidence type="ECO:0000256" key="7">
    <source>
        <dbReference type="RuleBase" id="RU361279"/>
    </source>
</evidence>
<feature type="binding site" evidence="6">
    <location>
        <begin position="143"/>
        <end position="151"/>
    </location>
    <ligand>
        <name>ATP</name>
        <dbReference type="ChEBI" id="CHEBI:30616"/>
    </ligand>
</feature>
<sequence length="178" mass="20606">MSKIVQNSLKATLRKELKEKIKNIPLESKKIQSSHVTQKILGSEEFKNAKGISLYLSTSTELDTTEILKASFNSKKSVFVPTYSGELMEMVRLKDWEDFENLPLTKWNIKQPSIDENRENAMECTQLDIFFVPGVGFTTKGDRMGHGMGYYDKYFTRYFEKFNRNGTKLFALSFNEQI</sequence>
<dbReference type="InterPro" id="IPR037171">
    <property type="entry name" value="NagB/RpiA_transferase-like"/>
</dbReference>
<comment type="catalytic activity">
    <reaction evidence="4 7">
        <text>(6S)-5-formyl-5,6,7,8-tetrahydrofolate + ATP = (6R)-5,10-methenyltetrahydrofolate + ADP + phosphate</text>
        <dbReference type="Rhea" id="RHEA:10488"/>
        <dbReference type="ChEBI" id="CHEBI:30616"/>
        <dbReference type="ChEBI" id="CHEBI:43474"/>
        <dbReference type="ChEBI" id="CHEBI:57455"/>
        <dbReference type="ChEBI" id="CHEBI:57457"/>
        <dbReference type="ChEBI" id="CHEBI:456216"/>
        <dbReference type="EC" id="6.3.3.2"/>
    </reaction>
</comment>
<evidence type="ECO:0000256" key="5">
    <source>
        <dbReference type="ARBA" id="ARBA00038966"/>
    </source>
</evidence>
<dbReference type="GO" id="GO:0046872">
    <property type="term" value="F:metal ion binding"/>
    <property type="evidence" value="ECO:0007669"/>
    <property type="project" value="UniProtKB-KW"/>
</dbReference>
<dbReference type="GO" id="GO:0035999">
    <property type="term" value="P:tetrahydrofolate interconversion"/>
    <property type="evidence" value="ECO:0007669"/>
    <property type="project" value="TreeGrafter"/>
</dbReference>
<evidence type="ECO:0000313" key="9">
    <source>
        <dbReference type="Proteomes" id="UP000015102"/>
    </source>
</evidence>
<dbReference type="SUPFAM" id="SSF100950">
    <property type="entry name" value="NagB/RpiA/CoA transferase-like"/>
    <property type="match status" value="1"/>
</dbReference>
<dbReference type="FunFam" id="3.40.50.10420:FF:000007">
    <property type="entry name" value="5-formyltetrahydrofolate cyclo-ligase"/>
    <property type="match status" value="1"/>
</dbReference>
<keyword evidence="2 6" id="KW-0547">Nucleotide-binding</keyword>
<protein>
    <recommendedName>
        <fullName evidence="5 7">5-formyltetrahydrofolate cyclo-ligase</fullName>
        <ecNumber evidence="5 7">6.3.3.2</ecNumber>
    </recommendedName>
</protein>
<keyword evidence="3 6" id="KW-0067">ATP-binding</keyword>
<organism evidence="8 9">
    <name type="scientific">Megaselia scalaris</name>
    <name type="common">Humpbacked fly</name>
    <name type="synonym">Phora scalaris</name>
    <dbReference type="NCBI Taxonomy" id="36166"/>
    <lineage>
        <taxon>Eukaryota</taxon>
        <taxon>Metazoa</taxon>
        <taxon>Ecdysozoa</taxon>
        <taxon>Arthropoda</taxon>
        <taxon>Hexapoda</taxon>
        <taxon>Insecta</taxon>
        <taxon>Pterygota</taxon>
        <taxon>Neoptera</taxon>
        <taxon>Endopterygota</taxon>
        <taxon>Diptera</taxon>
        <taxon>Brachycera</taxon>
        <taxon>Muscomorpha</taxon>
        <taxon>Platypezoidea</taxon>
        <taxon>Phoridae</taxon>
        <taxon>Megaseliini</taxon>
        <taxon>Megaselia</taxon>
    </lineage>
</organism>
<accession>T1GZM8</accession>
<evidence type="ECO:0000256" key="1">
    <source>
        <dbReference type="ARBA" id="ARBA00010638"/>
    </source>
</evidence>
<reference evidence="9" key="1">
    <citation type="submission" date="2013-02" db="EMBL/GenBank/DDBJ databases">
        <authorList>
            <person name="Hughes D."/>
        </authorList>
    </citation>
    <scope>NUCLEOTIDE SEQUENCE</scope>
    <source>
        <strain>Durham</strain>
        <strain evidence="9">NC isolate 2 -- Noor lab</strain>
    </source>
</reference>
<dbReference type="PANTHER" id="PTHR23407">
    <property type="entry name" value="ATPASE INHIBITOR/5-FORMYLTETRAHYDROFOLATE CYCLO-LIGASE"/>
    <property type="match status" value="1"/>
</dbReference>
<evidence type="ECO:0000256" key="3">
    <source>
        <dbReference type="ARBA" id="ARBA00022840"/>
    </source>
</evidence>
<feature type="binding site" evidence="6">
    <location>
        <position position="61"/>
    </location>
    <ligand>
        <name>substrate</name>
    </ligand>
</feature>
<comment type="similarity">
    <text evidence="1 7">Belongs to the 5-formyltetrahydrofolate cyclo-ligase family.</text>
</comment>
<feature type="binding site" evidence="6">
    <location>
        <begin position="10"/>
        <end position="14"/>
    </location>
    <ligand>
        <name>ATP</name>
        <dbReference type="ChEBI" id="CHEBI:30616"/>
    </ligand>
</feature>
<dbReference type="GO" id="GO:0030272">
    <property type="term" value="F:5-formyltetrahydrofolate cyclo-ligase activity"/>
    <property type="evidence" value="ECO:0007669"/>
    <property type="project" value="UniProtKB-EC"/>
</dbReference>
<dbReference type="GO" id="GO:0005524">
    <property type="term" value="F:ATP binding"/>
    <property type="evidence" value="ECO:0007669"/>
    <property type="project" value="UniProtKB-KW"/>
</dbReference>
<keyword evidence="7" id="KW-0460">Magnesium</keyword>
<comment type="cofactor">
    <cofactor evidence="7">
        <name>Mg(2+)</name>
        <dbReference type="ChEBI" id="CHEBI:18420"/>
    </cofactor>
</comment>
<evidence type="ECO:0000256" key="2">
    <source>
        <dbReference type="ARBA" id="ARBA00022741"/>
    </source>
</evidence>
<dbReference type="EnsemblMetazoa" id="MESCA009332-RA">
    <property type="protein sequence ID" value="MESCA009332-PA"/>
    <property type="gene ID" value="MESCA009332"/>
</dbReference>
<dbReference type="GO" id="GO:0009396">
    <property type="term" value="P:folic acid-containing compound biosynthetic process"/>
    <property type="evidence" value="ECO:0007669"/>
    <property type="project" value="TreeGrafter"/>
</dbReference>
<dbReference type="Pfam" id="PF01812">
    <property type="entry name" value="5-FTHF_cyc-lig"/>
    <property type="match status" value="1"/>
</dbReference>
<dbReference type="Gene3D" id="3.40.50.10420">
    <property type="entry name" value="NagB/RpiA/CoA transferase-like"/>
    <property type="match status" value="1"/>
</dbReference>
<evidence type="ECO:0000256" key="6">
    <source>
        <dbReference type="PIRSR" id="PIRSR006806-1"/>
    </source>
</evidence>
<evidence type="ECO:0000313" key="8">
    <source>
        <dbReference type="EnsemblMetazoa" id="MESCA009332-PA"/>
    </source>
</evidence>
<reference evidence="8" key="2">
    <citation type="submission" date="2015-06" db="UniProtKB">
        <authorList>
            <consortium name="EnsemblMetazoa"/>
        </authorList>
    </citation>
    <scope>IDENTIFICATION</scope>
</reference>
<dbReference type="InterPro" id="IPR002698">
    <property type="entry name" value="FTHF_cligase"/>
</dbReference>
<dbReference type="STRING" id="36166.T1GZM8"/>
<dbReference type="OMA" id="STIYPCQ"/>
<dbReference type="EC" id="6.3.3.2" evidence="5 7"/>